<dbReference type="OrthoDB" id="2446447at2759"/>
<dbReference type="Proteomes" id="UP000799536">
    <property type="component" value="Unassembled WGS sequence"/>
</dbReference>
<comment type="caution">
    <text evidence="1">The sequence shown here is derived from an EMBL/GenBank/DDBJ whole genome shotgun (WGS) entry which is preliminary data.</text>
</comment>
<dbReference type="EMBL" id="ML994285">
    <property type="protein sequence ID" value="KAF2197050.1"/>
    <property type="molecule type" value="Genomic_DNA"/>
</dbReference>
<dbReference type="PANTHER" id="PTHR36448:SF2">
    <property type="entry name" value="CUPIN TYPE-1 DOMAIN-CONTAINING PROTEIN"/>
    <property type="match status" value="1"/>
</dbReference>
<dbReference type="InterPro" id="IPR047121">
    <property type="entry name" value="YjiB-like"/>
</dbReference>
<evidence type="ECO:0000313" key="2">
    <source>
        <dbReference type="Proteomes" id="UP000799536"/>
    </source>
</evidence>
<evidence type="ECO:0000313" key="1">
    <source>
        <dbReference type="EMBL" id="KAF2197050.1"/>
    </source>
</evidence>
<feature type="non-terminal residue" evidence="1">
    <location>
        <position position="93"/>
    </location>
</feature>
<protein>
    <submittedName>
        <fullName evidence="1">Uncharacterized protein</fullName>
    </submittedName>
</protein>
<accession>A0A9P4JD40</accession>
<organism evidence="1 2">
    <name type="scientific">Delitschia confertaspora ATCC 74209</name>
    <dbReference type="NCBI Taxonomy" id="1513339"/>
    <lineage>
        <taxon>Eukaryota</taxon>
        <taxon>Fungi</taxon>
        <taxon>Dikarya</taxon>
        <taxon>Ascomycota</taxon>
        <taxon>Pezizomycotina</taxon>
        <taxon>Dothideomycetes</taxon>
        <taxon>Pleosporomycetidae</taxon>
        <taxon>Pleosporales</taxon>
        <taxon>Delitschiaceae</taxon>
        <taxon>Delitschia</taxon>
    </lineage>
</organism>
<reference evidence="1" key="1">
    <citation type="journal article" date="2020" name="Stud. Mycol.">
        <title>101 Dothideomycetes genomes: a test case for predicting lifestyles and emergence of pathogens.</title>
        <authorList>
            <person name="Haridas S."/>
            <person name="Albert R."/>
            <person name="Binder M."/>
            <person name="Bloem J."/>
            <person name="Labutti K."/>
            <person name="Salamov A."/>
            <person name="Andreopoulos B."/>
            <person name="Baker S."/>
            <person name="Barry K."/>
            <person name="Bills G."/>
            <person name="Bluhm B."/>
            <person name="Cannon C."/>
            <person name="Castanera R."/>
            <person name="Culley D."/>
            <person name="Daum C."/>
            <person name="Ezra D."/>
            <person name="Gonzalez J."/>
            <person name="Henrissat B."/>
            <person name="Kuo A."/>
            <person name="Liang C."/>
            <person name="Lipzen A."/>
            <person name="Lutzoni F."/>
            <person name="Magnuson J."/>
            <person name="Mondo S."/>
            <person name="Nolan M."/>
            <person name="Ohm R."/>
            <person name="Pangilinan J."/>
            <person name="Park H.-J."/>
            <person name="Ramirez L."/>
            <person name="Alfaro M."/>
            <person name="Sun H."/>
            <person name="Tritt A."/>
            <person name="Yoshinaga Y."/>
            <person name="Zwiers L.-H."/>
            <person name="Turgeon B."/>
            <person name="Goodwin S."/>
            <person name="Spatafora J."/>
            <person name="Crous P."/>
            <person name="Grigoriev I."/>
        </authorList>
    </citation>
    <scope>NUCLEOTIDE SEQUENCE</scope>
    <source>
        <strain evidence="1">ATCC 74209</strain>
    </source>
</reference>
<dbReference type="AlphaFoldDB" id="A0A9P4JD40"/>
<sequence length="93" mass="10726">IEPEQYFLSPTPHVPNSSLPFLVYRGETTRDMKRHIEANKWMKGGQWKTYKIPNFHTNTHECYAALSGKTLYEVGKSHIDDEADSQGGKNWSK</sequence>
<keyword evidence="2" id="KW-1185">Reference proteome</keyword>
<name>A0A9P4JD40_9PLEO</name>
<dbReference type="PANTHER" id="PTHR36448">
    <property type="entry name" value="BLR7373 PROTEIN"/>
    <property type="match status" value="1"/>
</dbReference>
<gene>
    <name evidence="1" type="ORF">GQ43DRAFT_340286</name>
</gene>
<proteinExistence type="predicted"/>
<feature type="non-terminal residue" evidence="1">
    <location>
        <position position="1"/>
    </location>
</feature>